<dbReference type="EC" id="2.4.-.-" evidence="1"/>
<gene>
    <name evidence="1" type="ORF">NPX36_02085</name>
</gene>
<keyword evidence="2" id="KW-1185">Reference proteome</keyword>
<dbReference type="GO" id="GO:0016757">
    <property type="term" value="F:glycosyltransferase activity"/>
    <property type="evidence" value="ECO:0007669"/>
    <property type="project" value="UniProtKB-KW"/>
</dbReference>
<dbReference type="RefSeq" id="WP_257499785.1">
    <property type="nucleotide sequence ID" value="NZ_CP102382.1"/>
</dbReference>
<protein>
    <submittedName>
        <fullName evidence="1">Glycosyltransferase</fullName>
        <ecNumber evidence="1">2.4.-.-</ecNumber>
    </submittedName>
</protein>
<keyword evidence="1" id="KW-0808">Transferase</keyword>
<dbReference type="Proteomes" id="UP001317001">
    <property type="component" value="Chromosome"/>
</dbReference>
<proteinExistence type="predicted"/>
<name>A0ABY5NTF7_9FLAO</name>
<reference evidence="1 2" key="1">
    <citation type="submission" date="2022-08" db="EMBL/GenBank/DDBJ databases">
        <title>Myroides zhujiangensis sp. nov., a novel bacterium isolated from sediment in the Pearl River Estuary.</title>
        <authorList>
            <person name="Cui L."/>
        </authorList>
    </citation>
    <scope>NUCLEOTIDE SEQUENCE [LARGE SCALE GENOMIC DNA]</scope>
    <source>
        <strain evidence="1 2">SCSIO 72103</strain>
    </source>
</reference>
<dbReference type="EMBL" id="CP102382">
    <property type="protein sequence ID" value="UUV21865.1"/>
    <property type="molecule type" value="Genomic_DNA"/>
</dbReference>
<dbReference type="SUPFAM" id="SSF53756">
    <property type="entry name" value="UDP-Glycosyltransferase/glycogen phosphorylase"/>
    <property type="match status" value="1"/>
</dbReference>
<evidence type="ECO:0000313" key="1">
    <source>
        <dbReference type="EMBL" id="UUV21865.1"/>
    </source>
</evidence>
<dbReference type="Gene3D" id="3.40.50.2000">
    <property type="entry name" value="Glycogen Phosphorylase B"/>
    <property type="match status" value="1"/>
</dbReference>
<sequence>MNNRILIIGLVWPEPTSSAAGWRMLQLIDELKKIATDIHFACAAAKSVASHPLANEQIVEHSIVLNDSLFNDFVRELQPSIVVYDRFLIEEQFGWRVKQELPHALTVLDTEDLHFVRRARTVAYRNNTEIDYDTADCHRELAAIHRCDVSLIISPFEYDLLVHQFQIPKVQLLYLPFIEQHLSEAYFQSLPTFDQRKNIVFIGNFIHEPNYETVLQLKKMWPLIRKRLKNVELHIYGAYPSQKINQLQNTSEGFIIKGAAENVNTTMQNYRVLAAPIPFGAGLKGKFIDGFKNNLPNVTTSIGSEGIATANWAGFVADQPEDFVNAVCELYNNERIWNESVLNGYRIINQYFSNQIWNGVLATTLLSIQKQISIHRKKLPIQKMLWHHSLQSIKYMSLWIETKNKLHNNR</sequence>
<accession>A0ABY5NTF7</accession>
<organism evidence="1 2">
    <name type="scientific">Paenimyroides aestuarii</name>
    <dbReference type="NCBI Taxonomy" id="2968490"/>
    <lineage>
        <taxon>Bacteria</taxon>
        <taxon>Pseudomonadati</taxon>
        <taxon>Bacteroidota</taxon>
        <taxon>Flavobacteriia</taxon>
        <taxon>Flavobacteriales</taxon>
        <taxon>Flavobacteriaceae</taxon>
        <taxon>Paenimyroides</taxon>
    </lineage>
</organism>
<evidence type="ECO:0000313" key="2">
    <source>
        <dbReference type="Proteomes" id="UP001317001"/>
    </source>
</evidence>
<keyword evidence="1" id="KW-0328">Glycosyltransferase</keyword>
<dbReference type="Pfam" id="PF13692">
    <property type="entry name" value="Glyco_trans_1_4"/>
    <property type="match status" value="1"/>
</dbReference>